<dbReference type="VEuPathDB" id="FungiDB:H310_05275"/>
<dbReference type="OrthoDB" id="58534at2759"/>
<gene>
    <name evidence="1" type="ORF">H310_05275</name>
</gene>
<dbReference type="RefSeq" id="XP_008868168.1">
    <property type="nucleotide sequence ID" value="XM_008869946.1"/>
</dbReference>
<dbReference type="RefSeq" id="XP_008868169.1">
    <property type="nucleotide sequence ID" value="XM_008869947.1"/>
</dbReference>
<evidence type="ECO:0000313" key="1">
    <source>
        <dbReference type="EMBL" id="ETW02784.1"/>
    </source>
</evidence>
<accession>A0A024U928</accession>
<protein>
    <submittedName>
        <fullName evidence="1">Uncharacterized protein</fullName>
    </submittedName>
</protein>
<sequence length="155" mass="17542">MHLTMSSHLVSDVDMTNELRPILRAQSFEKAEKLLVREAVIPRNRSLSDLQVRGAVFRRGPLEYNGCGDFLGTTPCRSAKKDIVRCGNCGEYDHITIDCVLLGDDDANDQPSLSYLQKELHRTLIMRECLHDTERTSALGQKIMPTTIPERMILQ</sequence>
<dbReference type="EMBL" id="KI913960">
    <property type="protein sequence ID" value="ETW02786.1"/>
    <property type="molecule type" value="Genomic_DNA"/>
</dbReference>
<dbReference type="EMBL" id="KI913960">
    <property type="protein sequence ID" value="ETW02784.1"/>
    <property type="molecule type" value="Genomic_DNA"/>
</dbReference>
<dbReference type="EMBL" id="KI913960">
    <property type="protein sequence ID" value="ETW02785.1"/>
    <property type="molecule type" value="Genomic_DNA"/>
</dbReference>
<dbReference type="GeneID" id="20082325"/>
<name>A0A024U928_9STRA</name>
<organism evidence="1">
    <name type="scientific">Aphanomyces invadans</name>
    <dbReference type="NCBI Taxonomy" id="157072"/>
    <lineage>
        <taxon>Eukaryota</taxon>
        <taxon>Sar</taxon>
        <taxon>Stramenopiles</taxon>
        <taxon>Oomycota</taxon>
        <taxon>Saprolegniomycetes</taxon>
        <taxon>Saprolegniales</taxon>
        <taxon>Verrucalvaceae</taxon>
        <taxon>Aphanomyces</taxon>
    </lineage>
</organism>
<dbReference type="RefSeq" id="XP_008868170.1">
    <property type="nucleotide sequence ID" value="XM_008869948.1"/>
</dbReference>
<dbReference type="AlphaFoldDB" id="A0A024U928"/>
<proteinExistence type="predicted"/>
<reference evidence="1" key="1">
    <citation type="submission" date="2013-12" db="EMBL/GenBank/DDBJ databases">
        <title>The Genome Sequence of Aphanomyces invadans NJM9701.</title>
        <authorList>
            <consortium name="The Broad Institute Genomics Platform"/>
            <person name="Russ C."/>
            <person name="Tyler B."/>
            <person name="van West P."/>
            <person name="Dieguez-Uribeondo J."/>
            <person name="Young S.K."/>
            <person name="Zeng Q."/>
            <person name="Gargeya S."/>
            <person name="Fitzgerald M."/>
            <person name="Abouelleil A."/>
            <person name="Alvarado L."/>
            <person name="Chapman S.B."/>
            <person name="Gainer-Dewar J."/>
            <person name="Goldberg J."/>
            <person name="Griggs A."/>
            <person name="Gujja S."/>
            <person name="Hansen M."/>
            <person name="Howarth C."/>
            <person name="Imamovic A."/>
            <person name="Ireland A."/>
            <person name="Larimer J."/>
            <person name="McCowan C."/>
            <person name="Murphy C."/>
            <person name="Pearson M."/>
            <person name="Poon T.W."/>
            <person name="Priest M."/>
            <person name="Roberts A."/>
            <person name="Saif S."/>
            <person name="Shea T."/>
            <person name="Sykes S."/>
            <person name="Wortman J."/>
            <person name="Nusbaum C."/>
            <person name="Birren B."/>
        </authorList>
    </citation>
    <scope>NUCLEOTIDE SEQUENCE [LARGE SCALE GENOMIC DNA]</scope>
    <source>
        <strain evidence="1">NJM9701</strain>
    </source>
</reference>